<name>A0A2V3J5S8_9FLOR</name>
<dbReference type="PANTHER" id="PTHR15272">
    <property type="entry name" value="CHROMATIN ASSEMBLY FACTOR 1 SUBUNIT A CAF-1 SUBUNIT A"/>
    <property type="match status" value="1"/>
</dbReference>
<comment type="caution">
    <text evidence="7">The sequence shown here is derived from an EMBL/GenBank/DDBJ whole genome shotgun (WGS) entry which is preliminary data.</text>
</comment>
<feature type="compositionally biased region" description="Polar residues" evidence="5">
    <location>
        <begin position="258"/>
        <end position="284"/>
    </location>
</feature>
<feature type="compositionally biased region" description="Acidic residues" evidence="5">
    <location>
        <begin position="1106"/>
        <end position="1131"/>
    </location>
</feature>
<evidence type="ECO:0000256" key="3">
    <source>
        <dbReference type="ARBA" id="ARBA00023204"/>
    </source>
</evidence>
<dbReference type="STRING" id="448386.A0A2V3J5S8"/>
<dbReference type="GO" id="GO:0006334">
    <property type="term" value="P:nucleosome assembly"/>
    <property type="evidence" value="ECO:0007669"/>
    <property type="project" value="TreeGrafter"/>
</dbReference>
<evidence type="ECO:0000256" key="2">
    <source>
        <dbReference type="ARBA" id="ARBA00022763"/>
    </source>
</evidence>
<dbReference type="GO" id="GO:0033186">
    <property type="term" value="C:CAF-1 complex"/>
    <property type="evidence" value="ECO:0007669"/>
    <property type="project" value="TreeGrafter"/>
</dbReference>
<proteinExistence type="predicted"/>
<comment type="subcellular location">
    <subcellularLocation>
        <location evidence="1">Nucleus</location>
    </subcellularLocation>
</comment>
<dbReference type="EMBL" id="NBIV01000002">
    <property type="protein sequence ID" value="PXF49734.1"/>
    <property type="molecule type" value="Genomic_DNA"/>
</dbReference>
<keyword evidence="2" id="KW-0227">DNA damage</keyword>
<gene>
    <name evidence="7" type="ORF">BWQ96_00386</name>
</gene>
<dbReference type="InterPro" id="IPR022043">
    <property type="entry name" value="CAF1A_DD"/>
</dbReference>
<evidence type="ECO:0000313" key="7">
    <source>
        <dbReference type="EMBL" id="PXF49734.1"/>
    </source>
</evidence>
<feature type="compositionally biased region" description="Basic and acidic residues" evidence="5">
    <location>
        <begin position="865"/>
        <end position="890"/>
    </location>
</feature>
<dbReference type="Pfam" id="PF12253">
    <property type="entry name" value="CAF1A_dimeriz"/>
    <property type="match status" value="1"/>
</dbReference>
<feature type="region of interest" description="Disordered" evidence="5">
    <location>
        <begin position="118"/>
        <end position="137"/>
    </location>
</feature>
<accession>A0A2V3J5S8</accession>
<feature type="region of interest" description="Disordered" evidence="5">
    <location>
        <begin position="420"/>
        <end position="446"/>
    </location>
</feature>
<feature type="region of interest" description="Disordered" evidence="5">
    <location>
        <begin position="864"/>
        <end position="901"/>
    </location>
</feature>
<feature type="compositionally biased region" description="Polar residues" evidence="5">
    <location>
        <begin position="160"/>
        <end position="193"/>
    </location>
</feature>
<dbReference type="PANTHER" id="PTHR15272:SF0">
    <property type="entry name" value="CHROMATIN ASSEMBLY FACTOR 1 SUBUNIT A"/>
    <property type="match status" value="1"/>
</dbReference>
<evidence type="ECO:0000256" key="4">
    <source>
        <dbReference type="ARBA" id="ARBA00023242"/>
    </source>
</evidence>
<dbReference type="GO" id="GO:0006281">
    <property type="term" value="P:DNA repair"/>
    <property type="evidence" value="ECO:0007669"/>
    <property type="project" value="UniProtKB-KW"/>
</dbReference>
<evidence type="ECO:0000256" key="5">
    <source>
        <dbReference type="SAM" id="MobiDB-lite"/>
    </source>
</evidence>
<feature type="compositionally biased region" description="Acidic residues" evidence="5">
    <location>
        <begin position="1073"/>
        <end position="1082"/>
    </location>
</feature>
<feature type="compositionally biased region" description="Low complexity" evidence="5">
    <location>
        <begin position="194"/>
        <end position="206"/>
    </location>
</feature>
<keyword evidence="4" id="KW-0539">Nucleus</keyword>
<evidence type="ECO:0000256" key="1">
    <source>
        <dbReference type="ARBA" id="ARBA00004123"/>
    </source>
</evidence>
<feature type="domain" description="Chromatin assembly factor 1 subunit A dimerization" evidence="6">
    <location>
        <begin position="1031"/>
        <end position="1097"/>
    </location>
</feature>
<evidence type="ECO:0000313" key="8">
    <source>
        <dbReference type="Proteomes" id="UP000247409"/>
    </source>
</evidence>
<feature type="compositionally biased region" description="Basic and acidic residues" evidence="5">
    <location>
        <begin position="1060"/>
        <end position="1072"/>
    </location>
</feature>
<keyword evidence="8" id="KW-1185">Reference proteome</keyword>
<evidence type="ECO:0000259" key="6">
    <source>
        <dbReference type="Pfam" id="PF12253"/>
    </source>
</evidence>
<dbReference type="Proteomes" id="UP000247409">
    <property type="component" value="Unassembled WGS sequence"/>
</dbReference>
<reference evidence="7 8" key="1">
    <citation type="journal article" date="2018" name="Mol. Biol. Evol.">
        <title>Analysis of the draft genome of the red seaweed Gracilariopsis chorda provides insights into genome size evolution in Rhodophyta.</title>
        <authorList>
            <person name="Lee J."/>
            <person name="Yang E.C."/>
            <person name="Graf L."/>
            <person name="Yang J.H."/>
            <person name="Qiu H."/>
            <person name="Zel Zion U."/>
            <person name="Chan C.X."/>
            <person name="Stephens T.G."/>
            <person name="Weber A.P.M."/>
            <person name="Boo G.H."/>
            <person name="Boo S.M."/>
            <person name="Kim K.M."/>
            <person name="Shin Y."/>
            <person name="Jung M."/>
            <person name="Lee S.J."/>
            <person name="Yim H.S."/>
            <person name="Lee J.H."/>
            <person name="Bhattacharya D."/>
            <person name="Yoon H.S."/>
        </authorList>
    </citation>
    <scope>NUCLEOTIDE SEQUENCE [LARGE SCALE GENOMIC DNA]</scope>
    <source>
        <strain evidence="7 8">SKKU-2015</strain>
        <tissue evidence="7">Whole body</tissue>
    </source>
</reference>
<feature type="region of interest" description="Disordered" evidence="5">
    <location>
        <begin position="160"/>
        <end position="284"/>
    </location>
</feature>
<dbReference type="OrthoDB" id="440676at2759"/>
<sequence>MTIWRENRRQSERHGAVLRATETARHSARQGQDKLRTIGQVLRPRLSPATKSHNLSALSRRTHQIPPALPHFPCPCPSFLRSTVSCLQFVLAAQTPLHARMSCSSRLVDVSSSKSRSQICSKPSVNGAASVSGGDGTPVVSQPPANCAALAKTRVKMQPSVASAKSVSNPSSRSMGSHPIKSTGNAASMQTALQTTPPSSSVVSQPGAARSAGSAKAVPVNQAAVSAQVRGKQSLHSSMHSAIPKPTSGHPAKPPIITGSQSRSNNSNAHITPANTQTASRTPQQQCRETAVQVAIQQKAQSVRALNRIAPRQSANVLMKQTVLQNQHHSSPNQSAADPSCVPVVRSLAKCKAQQPAQNKSAMKPAYYYAANSGRSSAALESNRVTPTSHLTQRQAGHPVAQLPNGYAAQIEKDRERFGAQCQPPHPMTSHLTQHQAGHPVAQRPSGYAAQIAKDRERFGAQCQPPHPMTVAPVQSIAAFAQYPSHYPYLYVPMANNVPQQRTLAPSIPSLQHPSGNYVGGQTAVPSRSKQMQSQTLTAQAYRQNLQGAQNRNAHQQTVVPTAPVIPQQGVLQTSMTHTRPIVDARRIPEQSRATSHVQQTPYAPHVARAQLFAHTPQTQTQVRPSIAASNPTLNPVGMQQPVKQFSRSRVAPRPKEPTLMHYYNRLDKIIQEATEFSRTLRVPADFAHPDKGQMPRVVAYEFQGVLGSEIDGLLKKRASDSAFVTTFTSKVAGDFVEYGVSGSNLAHIADALLAKPAASSYVLEPAVSPQQSHTHPIVERARVRVFEAEITHLPLSFVETLVKIRRTMRRFKSRIDLHVRIILALEGKGRKVSDAQLDRLKLQLEKADQQAETERKRRMAAEAARLEKERRVKEAAKQSERSGVKDKELKKRRRQENAQASFMKRFVRPKTDERPAEELQEVQYTPRERTGHYALDVATDPNVMGVEWWLRSELRFVPVSKLDELFKEMPDGLRDHLMMCAERRKGAERNLNTVLQDYRSQRRMLADDRYPQFVRRRAEVRGRRQQGPIKLLQFDENHRPAYFGSFRKSTHVSGRRPFKKDNSINYDHDSEAEWEEEEEGEDILDVEAEKELASEEAELKKLYGSDDEDDDDFLDDDDMADDDDDGEDGEGNQSQGTDGEKKAAIEMDLTQGQQNEVKKPRDGMKVKRKKSAFCTVVIEGISLSGPSKLDAYPVTAFANSKPIPMFNPFVFSASDIAAEHLKSKVPPTRAVKLSNIDEKAKLDLAVALVNDGSNRDRIVYQFCESRRTRGLIVPAKSEVVRAISQMATREKRDGDSRAVWYLNDAHLERMVQQMGHIGQATDSSRPIAATLSSGK</sequence>
<organism evidence="7 8">
    <name type="scientific">Gracilariopsis chorda</name>
    <dbReference type="NCBI Taxonomy" id="448386"/>
    <lineage>
        <taxon>Eukaryota</taxon>
        <taxon>Rhodophyta</taxon>
        <taxon>Florideophyceae</taxon>
        <taxon>Rhodymeniophycidae</taxon>
        <taxon>Gracilariales</taxon>
        <taxon>Gracilariaceae</taxon>
        <taxon>Gracilariopsis</taxon>
    </lineage>
</organism>
<dbReference type="GO" id="GO:0005634">
    <property type="term" value="C:nucleus"/>
    <property type="evidence" value="ECO:0007669"/>
    <property type="project" value="UniProtKB-SubCell"/>
</dbReference>
<feature type="region of interest" description="Disordered" evidence="5">
    <location>
        <begin position="1101"/>
        <end position="1141"/>
    </location>
</feature>
<feature type="region of interest" description="Disordered" evidence="5">
    <location>
        <begin position="1052"/>
        <end position="1082"/>
    </location>
</feature>
<keyword evidence="3" id="KW-0234">DNA repair</keyword>
<protein>
    <submittedName>
        <fullName evidence="7">Chromatin assembly factor 1 subunit FSM</fullName>
    </submittedName>
</protein>